<dbReference type="Pfam" id="PF08352">
    <property type="entry name" value="oligo_HPY"/>
    <property type="match status" value="1"/>
</dbReference>
<dbReference type="EMBL" id="QNRK01000001">
    <property type="protein sequence ID" value="RBP18295.1"/>
    <property type="molecule type" value="Genomic_DNA"/>
</dbReference>
<protein>
    <submittedName>
        <fullName evidence="9">Dipeptide transport system ATP-binding protein</fullName>
    </submittedName>
</protein>
<keyword evidence="7" id="KW-0472">Membrane</keyword>
<feature type="domain" description="ABC transporter" evidence="8">
    <location>
        <begin position="6"/>
        <end position="254"/>
    </location>
</feature>
<evidence type="ECO:0000256" key="3">
    <source>
        <dbReference type="ARBA" id="ARBA00022448"/>
    </source>
</evidence>
<gene>
    <name evidence="9" type="ORF">DFR50_101239</name>
</gene>
<dbReference type="FunFam" id="3.40.50.300:FF:000016">
    <property type="entry name" value="Oligopeptide ABC transporter ATP-binding component"/>
    <property type="match status" value="1"/>
</dbReference>
<comment type="subcellular location">
    <subcellularLocation>
        <location evidence="1">Cell inner membrane</location>
        <topology evidence="1">Peripheral membrane protein</topology>
    </subcellularLocation>
</comment>
<dbReference type="Pfam" id="PF00005">
    <property type="entry name" value="ABC_tran"/>
    <property type="match status" value="1"/>
</dbReference>
<accession>A0A366FX31</accession>
<evidence type="ECO:0000313" key="10">
    <source>
        <dbReference type="Proteomes" id="UP000253529"/>
    </source>
</evidence>
<comment type="similarity">
    <text evidence="2">Belongs to the ABC transporter superfamily.</text>
</comment>
<dbReference type="InterPro" id="IPR003593">
    <property type="entry name" value="AAA+_ATPase"/>
</dbReference>
<dbReference type="InterPro" id="IPR027417">
    <property type="entry name" value="P-loop_NTPase"/>
</dbReference>
<dbReference type="Gene3D" id="3.40.50.300">
    <property type="entry name" value="P-loop containing nucleotide triphosphate hydrolases"/>
    <property type="match status" value="1"/>
</dbReference>
<dbReference type="GO" id="GO:0005886">
    <property type="term" value="C:plasma membrane"/>
    <property type="evidence" value="ECO:0007669"/>
    <property type="project" value="UniProtKB-SubCell"/>
</dbReference>
<dbReference type="PROSITE" id="PS00211">
    <property type="entry name" value="ABC_TRANSPORTER_1"/>
    <property type="match status" value="1"/>
</dbReference>
<evidence type="ECO:0000256" key="1">
    <source>
        <dbReference type="ARBA" id="ARBA00004417"/>
    </source>
</evidence>
<evidence type="ECO:0000256" key="2">
    <source>
        <dbReference type="ARBA" id="ARBA00005417"/>
    </source>
</evidence>
<organism evidence="9 10">
    <name type="scientific">Roseiarcus fermentans</name>
    <dbReference type="NCBI Taxonomy" id="1473586"/>
    <lineage>
        <taxon>Bacteria</taxon>
        <taxon>Pseudomonadati</taxon>
        <taxon>Pseudomonadota</taxon>
        <taxon>Alphaproteobacteria</taxon>
        <taxon>Hyphomicrobiales</taxon>
        <taxon>Roseiarcaceae</taxon>
        <taxon>Roseiarcus</taxon>
    </lineage>
</organism>
<evidence type="ECO:0000256" key="6">
    <source>
        <dbReference type="ARBA" id="ARBA00022840"/>
    </source>
</evidence>
<evidence type="ECO:0000256" key="5">
    <source>
        <dbReference type="ARBA" id="ARBA00022741"/>
    </source>
</evidence>
<dbReference type="CDD" id="cd03257">
    <property type="entry name" value="ABC_NikE_OppD_transporters"/>
    <property type="match status" value="1"/>
</dbReference>
<dbReference type="GO" id="GO:0015833">
    <property type="term" value="P:peptide transport"/>
    <property type="evidence" value="ECO:0007669"/>
    <property type="project" value="InterPro"/>
</dbReference>
<keyword evidence="4" id="KW-1003">Cell membrane</keyword>
<dbReference type="GO" id="GO:0055085">
    <property type="term" value="P:transmembrane transport"/>
    <property type="evidence" value="ECO:0007669"/>
    <property type="project" value="UniProtKB-ARBA"/>
</dbReference>
<dbReference type="PANTHER" id="PTHR43297">
    <property type="entry name" value="OLIGOPEPTIDE TRANSPORT ATP-BINDING PROTEIN APPD"/>
    <property type="match status" value="1"/>
</dbReference>
<evidence type="ECO:0000256" key="4">
    <source>
        <dbReference type="ARBA" id="ARBA00022475"/>
    </source>
</evidence>
<keyword evidence="3" id="KW-0813">Transport</keyword>
<keyword evidence="6 9" id="KW-0067">ATP-binding</keyword>
<dbReference type="SUPFAM" id="SSF52540">
    <property type="entry name" value="P-loop containing nucleoside triphosphate hydrolases"/>
    <property type="match status" value="1"/>
</dbReference>
<dbReference type="GO" id="GO:0016887">
    <property type="term" value="F:ATP hydrolysis activity"/>
    <property type="evidence" value="ECO:0007669"/>
    <property type="project" value="InterPro"/>
</dbReference>
<dbReference type="PANTHER" id="PTHR43297:SF2">
    <property type="entry name" value="DIPEPTIDE TRANSPORT ATP-BINDING PROTEIN DPPD"/>
    <property type="match status" value="1"/>
</dbReference>
<dbReference type="SMART" id="SM00382">
    <property type="entry name" value="AAA"/>
    <property type="match status" value="1"/>
</dbReference>
<dbReference type="GO" id="GO:0005524">
    <property type="term" value="F:ATP binding"/>
    <property type="evidence" value="ECO:0007669"/>
    <property type="project" value="UniProtKB-KW"/>
</dbReference>
<dbReference type="AlphaFoldDB" id="A0A366FX31"/>
<comment type="caution">
    <text evidence="9">The sequence shown here is derived from an EMBL/GenBank/DDBJ whole genome shotgun (WGS) entry which is preliminary data.</text>
</comment>
<dbReference type="InterPro" id="IPR050388">
    <property type="entry name" value="ABC_Ni/Peptide_Import"/>
</dbReference>
<evidence type="ECO:0000256" key="7">
    <source>
        <dbReference type="ARBA" id="ARBA00023136"/>
    </source>
</evidence>
<proteinExistence type="inferred from homology"/>
<keyword evidence="5" id="KW-0547">Nucleotide-binding</keyword>
<dbReference type="Proteomes" id="UP000253529">
    <property type="component" value="Unassembled WGS sequence"/>
</dbReference>
<reference evidence="9 10" key="1">
    <citation type="submission" date="2018-06" db="EMBL/GenBank/DDBJ databases">
        <title>Genomic Encyclopedia of Type Strains, Phase IV (KMG-IV): sequencing the most valuable type-strain genomes for metagenomic binning, comparative biology and taxonomic classification.</title>
        <authorList>
            <person name="Goeker M."/>
        </authorList>
    </citation>
    <scope>NUCLEOTIDE SEQUENCE [LARGE SCALE GENOMIC DNA]</scope>
    <source>
        <strain evidence="9 10">DSM 24875</strain>
    </source>
</reference>
<dbReference type="InterPro" id="IPR013563">
    <property type="entry name" value="Oligopep_ABC_C"/>
</dbReference>
<keyword evidence="10" id="KW-1185">Reference proteome</keyword>
<dbReference type="NCBIfam" id="TIGR01727">
    <property type="entry name" value="oligo_HPY"/>
    <property type="match status" value="1"/>
</dbReference>
<evidence type="ECO:0000313" key="9">
    <source>
        <dbReference type="EMBL" id="RBP18295.1"/>
    </source>
</evidence>
<dbReference type="InterPro" id="IPR017871">
    <property type="entry name" value="ABC_transporter-like_CS"/>
</dbReference>
<sequence>MTLLDIRNLTVTFATRRGAFTAVDGVDVAVDRNEVLAIVGESGSGKSVAMLAAMGLLPKTATVTADRMNFDGLDLMALSADRRRRLAGKDMAMIFQEPMTSLNPCFTVGFQIGETLSAHLGLARKARAARVVELLAEVGIPDPARRARAYPHQLSGGMSQRVMIAMALACRPKLLIADEPTTALDVTIQAQILDLLLRLRRENGMGLVLITHDMGVVAETADRVIVQYAGQQVEASPTRALFADPHHPYTAALLAALPERATERRLPAIPGVVPGQFDRPAGCLFSPRCAFAFSACHRIAPRRAGPELGAALCHTPLAAGVPQPGALQEAGA</sequence>
<name>A0A366FX31_9HYPH</name>
<dbReference type="PROSITE" id="PS50893">
    <property type="entry name" value="ABC_TRANSPORTER_2"/>
    <property type="match status" value="1"/>
</dbReference>
<dbReference type="OrthoDB" id="9815712at2"/>
<dbReference type="RefSeq" id="WP_113887346.1">
    <property type="nucleotide sequence ID" value="NZ_QNRK01000001.1"/>
</dbReference>
<dbReference type="InterPro" id="IPR003439">
    <property type="entry name" value="ABC_transporter-like_ATP-bd"/>
</dbReference>
<evidence type="ECO:0000259" key="8">
    <source>
        <dbReference type="PROSITE" id="PS50893"/>
    </source>
</evidence>